<dbReference type="PANTHER" id="PTHR11183">
    <property type="entry name" value="GLYCOGENIN SUBFAMILY MEMBER"/>
    <property type="match status" value="1"/>
</dbReference>
<comment type="caution">
    <text evidence="2">The sequence shown here is derived from an EMBL/GenBank/DDBJ whole genome shotgun (WGS) entry which is preliminary data.</text>
</comment>
<dbReference type="InterPro" id="IPR050587">
    <property type="entry name" value="GNT1/Glycosyltrans_8"/>
</dbReference>
<feature type="region of interest" description="Disordered" evidence="1">
    <location>
        <begin position="53"/>
        <end position="85"/>
    </location>
</feature>
<evidence type="ECO:0000256" key="1">
    <source>
        <dbReference type="SAM" id="MobiDB-lite"/>
    </source>
</evidence>
<organism evidence="2 3">
    <name type="scientific">Pseudopithomyces chartarum</name>
    <dbReference type="NCBI Taxonomy" id="1892770"/>
    <lineage>
        <taxon>Eukaryota</taxon>
        <taxon>Fungi</taxon>
        <taxon>Dikarya</taxon>
        <taxon>Ascomycota</taxon>
        <taxon>Pezizomycotina</taxon>
        <taxon>Dothideomycetes</taxon>
        <taxon>Pleosporomycetidae</taxon>
        <taxon>Pleosporales</taxon>
        <taxon>Massarineae</taxon>
        <taxon>Didymosphaeriaceae</taxon>
        <taxon>Pseudopithomyces</taxon>
    </lineage>
</organism>
<dbReference type="AlphaFoldDB" id="A0AAN6LQ46"/>
<sequence length="417" mass="48491">MPAKIQNLTPQNVYDSFHDVPPLDLDKLGTQSSSSATSDHVTAIQTGIIEALGNGKKENKETNHESEVLAGKPTSLQQKPSQSTRLPVVTSPVETLSKINDIDWSVFAYVQYVTNSNYLCNSLMIFEALHRIGTKAERIMLYPQQWKVPKGKPEAEEERFLLQARDRYKVKLVPIQVVTYEDRGDETWKDSYTKLLAFNQTQYKRVISLDSDAIVKQNMDELFLLPSAPVAMPRAYWLDQPFLSSQILVIEPSLSEWSRIHNYMTKNTQGGFDMDILNTLYKDHALVLPHSRYDLLTAEFRKEPNEHEPYLGTKEKWNGSKVLEEAKFVHFSDWPVKKPWLMDEVERKKKEPKCHAVGKENEQKKDCTDRDIWVGFYEGYKIKRKEVCGREYDIRRRSVGMMRREERKPAWFEPIIR</sequence>
<dbReference type="Gene3D" id="3.90.550.10">
    <property type="entry name" value="Spore Coat Polysaccharide Biosynthesis Protein SpsA, Chain A"/>
    <property type="match status" value="1"/>
</dbReference>
<gene>
    <name evidence="2" type="ORF">GRF29_161g928067</name>
</gene>
<feature type="compositionally biased region" description="Basic and acidic residues" evidence="1">
    <location>
        <begin position="55"/>
        <end position="67"/>
    </location>
</feature>
<evidence type="ECO:0000313" key="3">
    <source>
        <dbReference type="Proteomes" id="UP001280581"/>
    </source>
</evidence>
<dbReference type="SUPFAM" id="SSF53448">
    <property type="entry name" value="Nucleotide-diphospho-sugar transferases"/>
    <property type="match status" value="1"/>
</dbReference>
<reference evidence="2 3" key="1">
    <citation type="submission" date="2021-02" db="EMBL/GenBank/DDBJ databases">
        <title>Genome assembly of Pseudopithomyces chartarum.</title>
        <authorList>
            <person name="Jauregui R."/>
            <person name="Singh J."/>
            <person name="Voisey C."/>
        </authorList>
    </citation>
    <scope>NUCLEOTIDE SEQUENCE [LARGE SCALE GENOMIC DNA]</scope>
    <source>
        <strain evidence="2 3">AGR01</strain>
    </source>
</reference>
<accession>A0AAN6LQ46</accession>
<dbReference type="EMBL" id="WVTA01000014">
    <property type="protein sequence ID" value="KAK3202368.1"/>
    <property type="molecule type" value="Genomic_DNA"/>
</dbReference>
<dbReference type="Proteomes" id="UP001280581">
    <property type="component" value="Unassembled WGS sequence"/>
</dbReference>
<keyword evidence="3" id="KW-1185">Reference proteome</keyword>
<dbReference type="InterPro" id="IPR029044">
    <property type="entry name" value="Nucleotide-diphossugar_trans"/>
</dbReference>
<feature type="compositionally biased region" description="Polar residues" evidence="1">
    <location>
        <begin position="74"/>
        <end position="85"/>
    </location>
</feature>
<evidence type="ECO:0000313" key="2">
    <source>
        <dbReference type="EMBL" id="KAK3202368.1"/>
    </source>
</evidence>
<name>A0AAN6LQ46_9PLEO</name>
<evidence type="ECO:0008006" key="4">
    <source>
        <dbReference type="Google" id="ProtNLM"/>
    </source>
</evidence>
<proteinExistence type="predicted"/>
<protein>
    <recommendedName>
        <fullName evidence="4">Nucleotide-diphospho-sugar transferase</fullName>
    </recommendedName>
</protein>